<accession>D3T7N2</accession>
<dbReference type="EMBL" id="CP001936">
    <property type="protein sequence ID" value="ADD01964.1"/>
    <property type="molecule type" value="Genomic_DNA"/>
</dbReference>
<name>D3T7N2_THEIA</name>
<dbReference type="RefSeq" id="WP_012994773.1">
    <property type="nucleotide sequence ID" value="NC_013921.1"/>
</dbReference>
<proteinExistence type="predicted"/>
<evidence type="ECO:0008006" key="3">
    <source>
        <dbReference type="Google" id="ProtNLM"/>
    </source>
</evidence>
<keyword evidence="2" id="KW-1185">Reference proteome</keyword>
<organism evidence="1 2">
    <name type="scientific">Thermoanaerobacter italicus (strain DSM 9252 / Ab9)</name>
    <dbReference type="NCBI Taxonomy" id="580331"/>
    <lineage>
        <taxon>Bacteria</taxon>
        <taxon>Bacillati</taxon>
        <taxon>Bacillota</taxon>
        <taxon>Clostridia</taxon>
        <taxon>Thermoanaerobacterales</taxon>
        <taxon>Thermoanaerobacteraceae</taxon>
        <taxon>Thermoanaerobacter</taxon>
    </lineage>
</organism>
<dbReference type="HOGENOM" id="CLU_1634589_0_0_9"/>
<dbReference type="AlphaFoldDB" id="D3T7N2"/>
<dbReference type="KEGG" id="tit:Thit_0666"/>
<reference evidence="1" key="1">
    <citation type="submission" date="2010-02" db="EMBL/GenBank/DDBJ databases">
        <title>Complete sequence of Thermoanaerobacter italicus Ab9.</title>
        <authorList>
            <consortium name="US DOE Joint Genome Institute"/>
            <person name="Lucas S."/>
            <person name="Copeland A."/>
            <person name="Lapidus A."/>
            <person name="Cheng J.-F."/>
            <person name="Bruce D."/>
            <person name="Goodwin L."/>
            <person name="Pitluck S."/>
            <person name="Chertkov O."/>
            <person name="Detter J.C."/>
            <person name="Han C."/>
            <person name="Tapia R."/>
            <person name="Land M."/>
            <person name="Hauser L."/>
            <person name="Kyrpides N."/>
            <person name="Mikhailova N."/>
            <person name="Hemme C.L."/>
            <person name="Woyke T."/>
        </authorList>
    </citation>
    <scope>NUCLEOTIDE SEQUENCE [LARGE SCALE GENOMIC DNA]</scope>
    <source>
        <strain evidence="1">Ab9</strain>
    </source>
</reference>
<sequence>MFGGSDLIFNLINSIINICQYRLSKNKAAIEKPALEFVLKSKNVIKLKEKYIYYFCVVVNNVSRINNSISDISLLIHYRRGSKSFHMNFPYKNSSSDTDIGLSELPKHIEAGSSVKLNIAFEVAEQFKIDNEIDYYELIFIDTYGNKKKIPVTIICEADTYE</sequence>
<evidence type="ECO:0000313" key="1">
    <source>
        <dbReference type="EMBL" id="ADD01964.1"/>
    </source>
</evidence>
<dbReference type="Proteomes" id="UP000001552">
    <property type="component" value="Chromosome"/>
</dbReference>
<evidence type="ECO:0000313" key="2">
    <source>
        <dbReference type="Proteomes" id="UP000001552"/>
    </source>
</evidence>
<gene>
    <name evidence="1" type="ordered locus">Thit_0666</name>
</gene>
<protein>
    <recommendedName>
        <fullName evidence="3">DUF4352 domain-containing protein</fullName>
    </recommendedName>
</protein>